<proteinExistence type="inferred from homology"/>
<sequence>MNNKVTKIIELNNGHIEEKAIKEAGEVIKNGGLVAFPTETVYGLGANALDEDAVGKIFEAKGRPQDNPLIVHIGDISQIYELVEEVPEKALMLMEKFWPGPLTLLFNKNEKVPLKTTGGLQSVAIRMPKNEIAIKLINESKVPIAAPSANLSGKPSPTNASHVIEDLLGKIDIIIDGGTTGVGVESTVLDISTDIPTILRPGGVTLENLLTVFPKVEYDPALESKDKDLVPKSPGQKYKHYSPKANMKIVYGTIEDMSKKINELKDYYTLEGMKVGILATSQTKEKYDLDNTLVLGDRENLESIASNLFDMLRKFDKLEVDIILSEGFEEKGIGKAIMNRMKKAAGGDIIYLD</sequence>
<evidence type="ECO:0000256" key="1">
    <source>
        <dbReference type="ARBA" id="ARBA00004496"/>
    </source>
</evidence>
<feature type="binding site" evidence="14">
    <location>
        <position position="126"/>
    </location>
    <ligand>
        <name>L-threonine</name>
        <dbReference type="ChEBI" id="CHEBI:57926"/>
    </ligand>
</feature>
<feature type="binding site" evidence="14">
    <location>
        <position position="63"/>
    </location>
    <ligand>
        <name>ATP</name>
        <dbReference type="ChEBI" id="CHEBI:30616"/>
    </ligand>
</feature>
<dbReference type="AlphaFoldDB" id="A0A0L0WE31"/>
<feature type="binding site" evidence="14">
    <location>
        <position position="186"/>
    </location>
    <ligand>
        <name>L-threonine</name>
        <dbReference type="ChEBI" id="CHEBI:57926"/>
    </ligand>
</feature>
<dbReference type="RefSeq" id="WP_200898463.1">
    <property type="nucleotide sequence ID" value="NZ_LGSS01000002.1"/>
</dbReference>
<comment type="function">
    <text evidence="13">Required for the formation of a threonylcarbamoyl group on adenosine at position 37 (t(6)A37) in tRNAs that read codons beginning with adenine.</text>
</comment>
<feature type="binding site" evidence="14">
    <location>
        <position position="146"/>
    </location>
    <ligand>
        <name>L-threonine</name>
        <dbReference type="ChEBI" id="CHEBI:57926"/>
    </ligand>
</feature>
<dbReference type="Pfam" id="PF01300">
    <property type="entry name" value="Sua5_yciO_yrdC"/>
    <property type="match status" value="1"/>
</dbReference>
<feature type="binding site" evidence="14">
    <location>
        <position position="72"/>
    </location>
    <ligand>
        <name>L-threonine</name>
        <dbReference type="ChEBI" id="CHEBI:57926"/>
    </ligand>
</feature>
<dbReference type="NCBIfam" id="TIGR00057">
    <property type="entry name" value="L-threonylcarbamoyladenylate synthase"/>
    <property type="match status" value="1"/>
</dbReference>
<dbReference type="InterPro" id="IPR010923">
    <property type="entry name" value="T(6)A37_SUA5"/>
</dbReference>
<comment type="caution">
    <text evidence="16">The sequence shown here is derived from an EMBL/GenBank/DDBJ whole genome shotgun (WGS) entry which is preliminary data.</text>
</comment>
<evidence type="ECO:0000313" key="16">
    <source>
        <dbReference type="EMBL" id="KNF09729.1"/>
    </source>
</evidence>
<feature type="binding site" evidence="14">
    <location>
        <position position="67"/>
    </location>
    <ligand>
        <name>ATP</name>
        <dbReference type="ChEBI" id="CHEBI:30616"/>
    </ligand>
</feature>
<evidence type="ECO:0000256" key="13">
    <source>
        <dbReference type="PIRNR" id="PIRNR004930"/>
    </source>
</evidence>
<dbReference type="InterPro" id="IPR038385">
    <property type="entry name" value="Sua5/YwlC_C"/>
</dbReference>
<dbReference type="EMBL" id="LGSS01000002">
    <property type="protein sequence ID" value="KNF09729.1"/>
    <property type="molecule type" value="Genomic_DNA"/>
</dbReference>
<dbReference type="EC" id="2.7.7.87" evidence="3 13"/>
<organism evidence="16 17">
    <name type="scientific">Gottschalkia purinilytica</name>
    <name type="common">Clostridium purinilyticum</name>
    <dbReference type="NCBI Taxonomy" id="1503"/>
    <lineage>
        <taxon>Bacteria</taxon>
        <taxon>Bacillati</taxon>
        <taxon>Bacillota</taxon>
        <taxon>Tissierellia</taxon>
        <taxon>Tissierellales</taxon>
        <taxon>Gottschalkiaceae</taxon>
        <taxon>Gottschalkia</taxon>
    </lineage>
</organism>
<feature type="binding site" evidence="14">
    <location>
        <position position="40"/>
    </location>
    <ligand>
        <name>L-threonine</name>
        <dbReference type="ChEBI" id="CHEBI:57926"/>
    </ligand>
</feature>
<keyword evidence="5 13" id="KW-0963">Cytoplasm</keyword>
<evidence type="ECO:0000256" key="10">
    <source>
        <dbReference type="ARBA" id="ARBA00022840"/>
    </source>
</evidence>
<dbReference type="InterPro" id="IPR017945">
    <property type="entry name" value="DHBP_synth_RibB-like_a/b_dom"/>
</dbReference>
<dbReference type="GO" id="GO:0005737">
    <property type="term" value="C:cytoplasm"/>
    <property type="evidence" value="ECO:0007669"/>
    <property type="project" value="UniProtKB-SubCell"/>
</dbReference>
<evidence type="ECO:0000256" key="5">
    <source>
        <dbReference type="ARBA" id="ARBA00022490"/>
    </source>
</evidence>
<dbReference type="Pfam" id="PF03481">
    <property type="entry name" value="Sua5_C"/>
    <property type="match status" value="1"/>
</dbReference>
<feature type="binding site" evidence="14">
    <location>
        <position position="200"/>
    </location>
    <ligand>
        <name>ATP</name>
        <dbReference type="ChEBI" id="CHEBI:30616"/>
    </ligand>
</feature>
<dbReference type="GO" id="GO:0005524">
    <property type="term" value="F:ATP binding"/>
    <property type="evidence" value="ECO:0007669"/>
    <property type="project" value="UniProtKB-UniRule"/>
</dbReference>
<keyword evidence="17" id="KW-1185">Reference proteome</keyword>
<dbReference type="FunFam" id="3.90.870.10:FF:000008">
    <property type="entry name" value="Threonylcarbamoyl-AMP synthase"/>
    <property type="match status" value="1"/>
</dbReference>
<evidence type="ECO:0000256" key="12">
    <source>
        <dbReference type="ARBA" id="ARBA00048366"/>
    </source>
</evidence>
<dbReference type="GO" id="GO:0000049">
    <property type="term" value="F:tRNA binding"/>
    <property type="evidence" value="ECO:0007669"/>
    <property type="project" value="TreeGrafter"/>
</dbReference>
<dbReference type="GO" id="GO:0008033">
    <property type="term" value="P:tRNA processing"/>
    <property type="evidence" value="ECO:0007669"/>
    <property type="project" value="UniProtKB-KW"/>
</dbReference>
<dbReference type="PIRSF" id="PIRSF004930">
    <property type="entry name" value="Tln_factor_SUA5"/>
    <property type="match status" value="1"/>
</dbReference>
<evidence type="ECO:0000256" key="14">
    <source>
        <dbReference type="PIRSR" id="PIRSR004930-1"/>
    </source>
</evidence>
<keyword evidence="10 13" id="KW-0067">ATP-binding</keyword>
<dbReference type="PANTHER" id="PTHR17490:SF16">
    <property type="entry name" value="THREONYLCARBAMOYL-AMP SYNTHASE"/>
    <property type="match status" value="1"/>
</dbReference>
<dbReference type="InterPro" id="IPR006070">
    <property type="entry name" value="Sua5-like_dom"/>
</dbReference>
<dbReference type="InterPro" id="IPR005145">
    <property type="entry name" value="Sua5_C"/>
</dbReference>
<evidence type="ECO:0000256" key="3">
    <source>
        <dbReference type="ARBA" id="ARBA00012584"/>
    </source>
</evidence>
<dbReference type="Gene3D" id="3.40.50.11030">
    <property type="entry name" value="Threonylcarbamoyl-AMP synthase, C-terminal domain"/>
    <property type="match status" value="1"/>
</dbReference>
<keyword evidence="7 13" id="KW-0819">tRNA processing</keyword>
<dbReference type="Proteomes" id="UP000037267">
    <property type="component" value="Unassembled WGS sequence"/>
</dbReference>
<keyword evidence="8 13" id="KW-0548">Nucleotidyltransferase</keyword>
<feature type="binding site" evidence="14">
    <location>
        <position position="241"/>
    </location>
    <ligand>
        <name>ATP</name>
        <dbReference type="ChEBI" id="CHEBI:30616"/>
    </ligand>
</feature>
<accession>A0A0L0WE31</accession>
<evidence type="ECO:0000313" key="17">
    <source>
        <dbReference type="Proteomes" id="UP000037267"/>
    </source>
</evidence>
<dbReference type="GO" id="GO:0061710">
    <property type="term" value="F:L-threonylcarbamoyladenylate synthase"/>
    <property type="evidence" value="ECO:0007669"/>
    <property type="project" value="UniProtKB-EC"/>
</dbReference>
<dbReference type="STRING" id="1503.CLPU_2c01810"/>
<dbReference type="GO" id="GO:0003725">
    <property type="term" value="F:double-stranded RNA binding"/>
    <property type="evidence" value="ECO:0007669"/>
    <property type="project" value="UniProtKB-UniRule"/>
</dbReference>
<gene>
    <name evidence="16" type="primary">sua</name>
    <name evidence="16" type="ORF">CLPU_2c01810</name>
</gene>
<feature type="binding site" evidence="14">
    <location>
        <position position="148"/>
    </location>
    <ligand>
        <name>ATP</name>
        <dbReference type="ChEBI" id="CHEBI:30616"/>
    </ligand>
</feature>
<dbReference type="GO" id="GO:0006450">
    <property type="term" value="P:regulation of translational fidelity"/>
    <property type="evidence" value="ECO:0007669"/>
    <property type="project" value="TreeGrafter"/>
</dbReference>
<evidence type="ECO:0000256" key="11">
    <source>
        <dbReference type="ARBA" id="ARBA00029774"/>
    </source>
</evidence>
<evidence type="ECO:0000256" key="8">
    <source>
        <dbReference type="ARBA" id="ARBA00022695"/>
    </source>
</evidence>
<evidence type="ECO:0000256" key="6">
    <source>
        <dbReference type="ARBA" id="ARBA00022679"/>
    </source>
</evidence>
<keyword evidence="6 13" id="KW-0808">Transferase</keyword>
<name>A0A0L0WE31_GOTPU</name>
<comment type="catalytic activity">
    <reaction evidence="12 13">
        <text>L-threonine + hydrogencarbonate + ATP = L-threonylcarbamoyladenylate + diphosphate + H2O</text>
        <dbReference type="Rhea" id="RHEA:36407"/>
        <dbReference type="ChEBI" id="CHEBI:15377"/>
        <dbReference type="ChEBI" id="CHEBI:17544"/>
        <dbReference type="ChEBI" id="CHEBI:30616"/>
        <dbReference type="ChEBI" id="CHEBI:33019"/>
        <dbReference type="ChEBI" id="CHEBI:57926"/>
        <dbReference type="ChEBI" id="CHEBI:73682"/>
        <dbReference type="EC" id="2.7.7.87"/>
    </reaction>
</comment>
<dbReference type="PROSITE" id="PS51163">
    <property type="entry name" value="YRDC"/>
    <property type="match status" value="1"/>
</dbReference>
<comment type="subcellular location">
    <subcellularLocation>
        <location evidence="1 13">Cytoplasm</location>
    </subcellularLocation>
</comment>
<evidence type="ECO:0000256" key="9">
    <source>
        <dbReference type="ARBA" id="ARBA00022741"/>
    </source>
</evidence>
<comment type="similarity">
    <text evidence="2 13">Belongs to the SUA5 family.</text>
</comment>
<evidence type="ECO:0000256" key="7">
    <source>
        <dbReference type="ARBA" id="ARBA00022694"/>
    </source>
</evidence>
<dbReference type="PANTHER" id="PTHR17490">
    <property type="entry name" value="SUA5"/>
    <property type="match status" value="1"/>
</dbReference>
<evidence type="ECO:0000256" key="2">
    <source>
        <dbReference type="ARBA" id="ARBA00007663"/>
    </source>
</evidence>
<dbReference type="Gene3D" id="3.90.870.10">
    <property type="entry name" value="DHBP synthase"/>
    <property type="match status" value="1"/>
</dbReference>
<evidence type="ECO:0000256" key="4">
    <source>
        <dbReference type="ARBA" id="ARBA00015492"/>
    </source>
</evidence>
<dbReference type="PATRIC" id="fig|1503.3.peg.1677"/>
<protein>
    <recommendedName>
        <fullName evidence="4 13">Threonylcarbamoyl-AMP synthase</fullName>
        <shortName evidence="13">TC-AMP synthase</shortName>
        <ecNumber evidence="3 13">2.7.7.87</ecNumber>
    </recommendedName>
    <alternativeName>
        <fullName evidence="11 13">L-threonylcarbamoyladenylate synthase</fullName>
    </alternativeName>
</protein>
<feature type="domain" description="YrdC-like" evidence="15">
    <location>
        <begin position="18"/>
        <end position="204"/>
    </location>
</feature>
<feature type="binding site" evidence="14">
    <location>
        <position position="156"/>
    </location>
    <ligand>
        <name>ATP</name>
        <dbReference type="ChEBI" id="CHEBI:30616"/>
    </ligand>
</feature>
<dbReference type="FunFam" id="3.40.50.11030:FF:000001">
    <property type="entry name" value="Threonylcarbamoyl-AMP synthase"/>
    <property type="match status" value="1"/>
</dbReference>
<dbReference type="SUPFAM" id="SSF55821">
    <property type="entry name" value="YrdC/RibB"/>
    <property type="match status" value="1"/>
</dbReference>
<evidence type="ECO:0000259" key="15">
    <source>
        <dbReference type="PROSITE" id="PS51163"/>
    </source>
</evidence>
<dbReference type="InterPro" id="IPR050156">
    <property type="entry name" value="TC-AMP_synthase_SUA5"/>
</dbReference>
<keyword evidence="9 13" id="KW-0547">Nucleotide-binding</keyword>
<reference evidence="17" key="1">
    <citation type="submission" date="2015-07" db="EMBL/GenBank/DDBJ databases">
        <title>Draft genome sequence of the purine-degrading Gottschalkia purinilyticum DSM 1384 (formerly Clostridium purinilyticum).</title>
        <authorList>
            <person name="Poehlein A."/>
            <person name="Schiel-Bengelsdorf B."/>
            <person name="Bengelsdorf F.R."/>
            <person name="Daniel R."/>
            <person name="Duerre P."/>
        </authorList>
    </citation>
    <scope>NUCLEOTIDE SEQUENCE [LARGE SCALE GENOMIC DNA]</scope>
    <source>
        <strain evidence="17">DSM 1384</strain>
    </source>
</reference>